<name>A0A2P2NCS1_RHIMU</name>
<proteinExistence type="predicted"/>
<dbReference type="EMBL" id="GGEC01059748">
    <property type="protein sequence ID" value="MBX40232.1"/>
    <property type="molecule type" value="Transcribed_RNA"/>
</dbReference>
<keyword evidence="1" id="KW-0472">Membrane</keyword>
<evidence type="ECO:0000313" key="2">
    <source>
        <dbReference type="EMBL" id="MBX40232.1"/>
    </source>
</evidence>
<evidence type="ECO:0000256" key="1">
    <source>
        <dbReference type="SAM" id="Phobius"/>
    </source>
</evidence>
<sequence>MLVNQLILFDKVAEMTVMIFSWPIIAILVF</sequence>
<protein>
    <submittedName>
        <fullName evidence="2">Uncharacterized protein</fullName>
    </submittedName>
</protein>
<accession>A0A2P2NCS1</accession>
<reference evidence="2" key="1">
    <citation type="submission" date="2018-02" db="EMBL/GenBank/DDBJ databases">
        <title>Rhizophora mucronata_Transcriptome.</title>
        <authorList>
            <person name="Meera S.P."/>
            <person name="Sreeshan A."/>
            <person name="Augustine A."/>
        </authorList>
    </citation>
    <scope>NUCLEOTIDE SEQUENCE</scope>
    <source>
        <tissue evidence="2">Leaf</tissue>
    </source>
</reference>
<keyword evidence="1" id="KW-1133">Transmembrane helix</keyword>
<keyword evidence="1" id="KW-0812">Transmembrane</keyword>
<feature type="transmembrane region" description="Helical" evidence="1">
    <location>
        <begin position="12"/>
        <end position="29"/>
    </location>
</feature>
<dbReference type="AlphaFoldDB" id="A0A2P2NCS1"/>
<organism evidence="2">
    <name type="scientific">Rhizophora mucronata</name>
    <name type="common">Asiatic mangrove</name>
    <dbReference type="NCBI Taxonomy" id="61149"/>
    <lineage>
        <taxon>Eukaryota</taxon>
        <taxon>Viridiplantae</taxon>
        <taxon>Streptophyta</taxon>
        <taxon>Embryophyta</taxon>
        <taxon>Tracheophyta</taxon>
        <taxon>Spermatophyta</taxon>
        <taxon>Magnoliopsida</taxon>
        <taxon>eudicotyledons</taxon>
        <taxon>Gunneridae</taxon>
        <taxon>Pentapetalae</taxon>
        <taxon>rosids</taxon>
        <taxon>fabids</taxon>
        <taxon>Malpighiales</taxon>
        <taxon>Rhizophoraceae</taxon>
        <taxon>Rhizophora</taxon>
    </lineage>
</organism>